<gene>
    <name evidence="4" type="ORF">FD41_GL000751</name>
</gene>
<evidence type="ECO:0000256" key="1">
    <source>
        <dbReference type="ARBA" id="ARBA00005417"/>
    </source>
</evidence>
<comment type="similarity">
    <text evidence="1">Belongs to the ABC transporter superfamily.</text>
</comment>
<keyword evidence="5" id="KW-1185">Reference proteome</keyword>
<dbReference type="GO" id="GO:0016887">
    <property type="term" value="F:ATP hydrolysis activity"/>
    <property type="evidence" value="ECO:0007669"/>
    <property type="project" value="InterPro"/>
</dbReference>
<keyword evidence="2" id="KW-0813">Transport</keyword>
<sequence length="211" mass="23668">MTDISYNFENGRIYGLFGAKNSGMGQLIRIIAGLVSPTSGKIIVNAEQLHEKRDFPKSIGVLLENTTFPNDLTGLQNMVLLNKIRRSASVDDIKEAFQKMGMTEQDWQTQTADYFPYMLHKLGLVQAIFEKPQLILLEEPAEKLNNDDLWRLKKVLVGLASTGSTVILSCHDEEKANLLSDTVLQMAHGKLIGQASSNWLWQGLDLFDRSK</sequence>
<evidence type="ECO:0000259" key="3">
    <source>
        <dbReference type="PROSITE" id="PS50893"/>
    </source>
</evidence>
<dbReference type="SUPFAM" id="SSF52540">
    <property type="entry name" value="P-loop containing nucleoside triphosphate hydrolases"/>
    <property type="match status" value="1"/>
</dbReference>
<accession>A0A0R1VUH3</accession>
<feature type="domain" description="ABC transporter" evidence="3">
    <location>
        <begin position="1"/>
        <end position="206"/>
    </location>
</feature>
<dbReference type="GO" id="GO:0005524">
    <property type="term" value="F:ATP binding"/>
    <property type="evidence" value="ECO:0007669"/>
    <property type="project" value="InterPro"/>
</dbReference>
<dbReference type="PROSITE" id="PS50893">
    <property type="entry name" value="ABC_TRANSPORTER_2"/>
    <property type="match status" value="1"/>
</dbReference>
<dbReference type="PATRIC" id="fig|1423743.5.peg.771"/>
<dbReference type="PANTHER" id="PTHR43335">
    <property type="entry name" value="ABC TRANSPORTER, ATP-BINDING PROTEIN"/>
    <property type="match status" value="1"/>
</dbReference>
<dbReference type="InterPro" id="IPR027417">
    <property type="entry name" value="P-loop_NTPase"/>
</dbReference>
<organism evidence="4 5">
    <name type="scientific">Lentilactobacillus farraginis DSM 18382 = JCM 14108</name>
    <dbReference type="NCBI Taxonomy" id="1423743"/>
    <lineage>
        <taxon>Bacteria</taxon>
        <taxon>Bacillati</taxon>
        <taxon>Bacillota</taxon>
        <taxon>Bacilli</taxon>
        <taxon>Lactobacillales</taxon>
        <taxon>Lactobacillaceae</taxon>
        <taxon>Lentilactobacillus</taxon>
    </lineage>
</organism>
<dbReference type="PANTHER" id="PTHR43335:SF4">
    <property type="entry name" value="ABC TRANSPORTER, ATP-BINDING PROTEIN"/>
    <property type="match status" value="1"/>
</dbReference>
<comment type="caution">
    <text evidence="4">The sequence shown here is derived from an EMBL/GenBank/DDBJ whole genome shotgun (WGS) entry which is preliminary data.</text>
</comment>
<dbReference type="Pfam" id="PF00005">
    <property type="entry name" value="ABC_tran"/>
    <property type="match status" value="1"/>
</dbReference>
<protein>
    <recommendedName>
        <fullName evidence="3">ABC transporter domain-containing protein</fullName>
    </recommendedName>
</protein>
<evidence type="ECO:0000313" key="5">
    <source>
        <dbReference type="Proteomes" id="UP000051966"/>
    </source>
</evidence>
<name>A0A0R1VUH3_9LACO</name>
<evidence type="ECO:0000256" key="2">
    <source>
        <dbReference type="ARBA" id="ARBA00022448"/>
    </source>
</evidence>
<dbReference type="AlphaFoldDB" id="A0A0R1VUH3"/>
<dbReference type="EMBL" id="AZFY01000112">
    <property type="protein sequence ID" value="KRM05116.1"/>
    <property type="molecule type" value="Genomic_DNA"/>
</dbReference>
<evidence type="ECO:0000313" key="4">
    <source>
        <dbReference type="EMBL" id="KRM05116.1"/>
    </source>
</evidence>
<dbReference type="Gene3D" id="3.40.50.300">
    <property type="entry name" value="P-loop containing nucleotide triphosphate hydrolases"/>
    <property type="match status" value="1"/>
</dbReference>
<reference evidence="4 5" key="1">
    <citation type="journal article" date="2015" name="Genome Announc.">
        <title>Expanding the biotechnology potential of lactobacilli through comparative genomics of 213 strains and associated genera.</title>
        <authorList>
            <person name="Sun Z."/>
            <person name="Harris H.M."/>
            <person name="McCann A."/>
            <person name="Guo C."/>
            <person name="Argimon S."/>
            <person name="Zhang W."/>
            <person name="Yang X."/>
            <person name="Jeffery I.B."/>
            <person name="Cooney J.C."/>
            <person name="Kagawa T.F."/>
            <person name="Liu W."/>
            <person name="Song Y."/>
            <person name="Salvetti E."/>
            <person name="Wrobel A."/>
            <person name="Rasinkangas P."/>
            <person name="Parkhill J."/>
            <person name="Rea M.C."/>
            <person name="O'Sullivan O."/>
            <person name="Ritari J."/>
            <person name="Douillard F.P."/>
            <person name="Paul Ross R."/>
            <person name="Yang R."/>
            <person name="Briner A.E."/>
            <person name="Felis G.E."/>
            <person name="de Vos W.M."/>
            <person name="Barrangou R."/>
            <person name="Klaenhammer T.R."/>
            <person name="Caufield P.W."/>
            <person name="Cui Y."/>
            <person name="Zhang H."/>
            <person name="O'Toole P.W."/>
        </authorList>
    </citation>
    <scope>NUCLEOTIDE SEQUENCE [LARGE SCALE GENOMIC DNA]</scope>
    <source>
        <strain evidence="4 5">DSM 18382</strain>
    </source>
</reference>
<dbReference type="Proteomes" id="UP000051966">
    <property type="component" value="Unassembled WGS sequence"/>
</dbReference>
<proteinExistence type="inferred from homology"/>
<dbReference type="InterPro" id="IPR003439">
    <property type="entry name" value="ABC_transporter-like_ATP-bd"/>
</dbReference>